<dbReference type="AlphaFoldDB" id="A0A836FHE4"/>
<organism evidence="3 4">
    <name type="scientific">Pseudoatta argentina</name>
    <dbReference type="NCBI Taxonomy" id="621737"/>
    <lineage>
        <taxon>Eukaryota</taxon>
        <taxon>Metazoa</taxon>
        <taxon>Ecdysozoa</taxon>
        <taxon>Arthropoda</taxon>
        <taxon>Hexapoda</taxon>
        <taxon>Insecta</taxon>
        <taxon>Pterygota</taxon>
        <taxon>Neoptera</taxon>
        <taxon>Endopterygota</taxon>
        <taxon>Hymenoptera</taxon>
        <taxon>Apocrita</taxon>
        <taxon>Aculeata</taxon>
        <taxon>Formicoidea</taxon>
        <taxon>Formicidae</taxon>
        <taxon>Myrmicinae</taxon>
        <taxon>Pseudoatta</taxon>
    </lineage>
</organism>
<accession>A0A836FHE4</accession>
<dbReference type="EMBL" id="JAANIA010001676">
    <property type="protein sequence ID" value="KAG5319550.1"/>
    <property type="molecule type" value="Genomic_DNA"/>
</dbReference>
<dbReference type="Gene3D" id="3.60.10.10">
    <property type="entry name" value="Endonuclease/exonuclease/phosphatase"/>
    <property type="match status" value="1"/>
</dbReference>
<protein>
    <submittedName>
        <fullName evidence="3">MOS1T transposase</fullName>
    </submittedName>
</protein>
<dbReference type="GO" id="GO:0003824">
    <property type="term" value="F:catalytic activity"/>
    <property type="evidence" value="ECO:0007669"/>
    <property type="project" value="InterPro"/>
</dbReference>
<comment type="caution">
    <text evidence="3">The sequence shown here is derived from an EMBL/GenBank/DDBJ whole genome shotgun (WGS) entry which is preliminary data.</text>
</comment>
<feature type="compositionally biased region" description="Basic and acidic residues" evidence="1">
    <location>
        <begin position="39"/>
        <end position="51"/>
    </location>
</feature>
<dbReference type="SUPFAM" id="SSF56219">
    <property type="entry name" value="DNase I-like"/>
    <property type="match status" value="1"/>
</dbReference>
<dbReference type="Gene3D" id="3.30.420.10">
    <property type="entry name" value="Ribonuclease H-like superfamily/Ribonuclease H"/>
    <property type="match status" value="1"/>
</dbReference>
<dbReference type="InterPro" id="IPR005135">
    <property type="entry name" value="Endo/exonuclease/phosphatase"/>
</dbReference>
<dbReference type="InterPro" id="IPR036397">
    <property type="entry name" value="RNaseH_sf"/>
</dbReference>
<evidence type="ECO:0000256" key="1">
    <source>
        <dbReference type="SAM" id="MobiDB-lite"/>
    </source>
</evidence>
<gene>
    <name evidence="3" type="ORF">G6Z78_0009344</name>
</gene>
<dbReference type="PANTHER" id="PTHR46060">
    <property type="entry name" value="MARINER MOS1 TRANSPOSASE-LIKE PROTEIN"/>
    <property type="match status" value="1"/>
</dbReference>
<keyword evidence="4" id="KW-1185">Reference proteome</keyword>
<dbReference type="InterPro" id="IPR052709">
    <property type="entry name" value="Transposase-MT_Hybrid"/>
</dbReference>
<reference evidence="3" key="1">
    <citation type="submission" date="2020-02" db="EMBL/GenBank/DDBJ databases">
        <title>Relaxed selection underlies rapid genomic changes in the transitions from sociality to social parasitism in ants.</title>
        <authorList>
            <person name="Bi X."/>
        </authorList>
    </citation>
    <scope>NUCLEOTIDE SEQUENCE</scope>
    <source>
        <strain evidence="3">BGI-DK2014c</strain>
        <tissue evidence="3">Whole body</tissue>
    </source>
</reference>
<feature type="non-terminal residue" evidence="3">
    <location>
        <position position="1"/>
    </location>
</feature>
<feature type="region of interest" description="Disordered" evidence="1">
    <location>
        <begin position="24"/>
        <end position="102"/>
    </location>
</feature>
<feature type="domain" description="Endonuclease/exonuclease/phosphatase" evidence="2">
    <location>
        <begin position="385"/>
        <end position="524"/>
    </location>
</feature>
<dbReference type="InterPro" id="IPR036691">
    <property type="entry name" value="Endo/exonu/phosph_ase_sf"/>
</dbReference>
<dbReference type="Proteomes" id="UP000668214">
    <property type="component" value="Unassembled WGS sequence"/>
</dbReference>
<evidence type="ECO:0000313" key="4">
    <source>
        <dbReference type="Proteomes" id="UP000668214"/>
    </source>
</evidence>
<name>A0A836FHE4_9HYME</name>
<feature type="compositionally biased region" description="Basic and acidic residues" evidence="1">
    <location>
        <begin position="76"/>
        <end position="102"/>
    </location>
</feature>
<sequence>MIAISNPRLQMIFVSQLSTTHCVCENKSTPGKGRRGRPTKAESLARERRDGSTSGSIFSILAKRNKSSGSESEQEDKDKKKQRVKNDEEKADIKEERKEQIEGTMDKMEEMLRKLLAETKQEILDKVEQKGEEIKREIKKKMKDEIEKIRAEERKAREKLENELKELKEKVQEMEKKNIDQERRERRLNIVIKGVEIKGGNVREAVTGVFEKMGVNENEINVKDAYMIRVKEKESMIVVKLSSMYDKRKVMENKNKLRGSRVYVDDDMMKSERDRQSAIRGWAKNERAKGLKKKDEEFWKFLNDFDVIGLIETWVDEREWEKIKDKMPEGWRWKCQIATREGKRGRAKGGIVTGVRRELEERETGYDEREGIQEREVVIDGERWRFVIVYNREGQKEGLEALKEVIKEEEEGILMVAGDFNARIGVKEGWSRQNTEGDGISEEVSRESRDKVVNKQGKDLMEVIEERGWMVLNGVKEGDEKGEWTYEKGGGRSVIDFGIVNWEAWERVGGFEVGCRGESDHQPIMIELGTYYEREEERRGEEIRLQDWSEEGIRKYRMAIEKVKWIGGGVRERWEELEREINKAVEEGRYEEFVRCKKEYRKPCEKKEVEYKRREEKEIENIKTESEAWKFINRGRRKRERVCKEISMKEWITYFMGSLGGVEEREGKGSRILGVERANNGGIGIEMVKNEIRRLKRGKAGLDGIKNETWKEGGEIIGKRLEILKGVWEREGFPESWRVEVVVPIWKGGERREPGNYRAKNHKVFHDIVLTDRVKVRELLLPHPAYSPDLAPCDYFLFPNLNKWFGGKRFTTREQLIAETEAYFERLDKLYYSDGLKKLDQMYRAERRLC</sequence>
<evidence type="ECO:0000313" key="3">
    <source>
        <dbReference type="EMBL" id="KAG5319550.1"/>
    </source>
</evidence>
<dbReference type="PANTHER" id="PTHR46060:SF1">
    <property type="entry name" value="MARINER MOS1 TRANSPOSASE-LIKE PROTEIN"/>
    <property type="match status" value="1"/>
</dbReference>
<evidence type="ECO:0000259" key="2">
    <source>
        <dbReference type="Pfam" id="PF14529"/>
    </source>
</evidence>
<dbReference type="GO" id="GO:0003676">
    <property type="term" value="F:nucleic acid binding"/>
    <property type="evidence" value="ECO:0007669"/>
    <property type="project" value="InterPro"/>
</dbReference>
<dbReference type="Pfam" id="PF14529">
    <property type="entry name" value="Exo_endo_phos_2"/>
    <property type="match status" value="1"/>
</dbReference>
<proteinExistence type="predicted"/>
<feature type="non-terminal residue" evidence="3">
    <location>
        <position position="850"/>
    </location>
</feature>